<sequence>MDFKKKNKIYKIGNLLPYFVLIMLSFISCQNYTLEKSLENGLSDYRKTRYINEKMLDGYFIKKIAFFKKDSLNYRFIFQLSDDAEKSVIEKYGLGLVYFADKKTLKDTNGYIIHQMKPNLKNYGKHKYIIETVLPPAQYLDSIHIYLSGRNNYTGVIGNMVYIKNIDLR</sequence>
<keyword evidence="3" id="KW-1185">Reference proteome</keyword>
<gene>
    <name evidence="2" type="ORF">KIV10_03075</name>
</gene>
<evidence type="ECO:0000256" key="1">
    <source>
        <dbReference type="SAM" id="Phobius"/>
    </source>
</evidence>
<proteinExistence type="predicted"/>
<keyword evidence="1" id="KW-0812">Transmembrane</keyword>
<feature type="transmembrane region" description="Helical" evidence="1">
    <location>
        <begin position="12"/>
        <end position="28"/>
    </location>
</feature>
<accession>A0ABS5S1S7</accession>
<evidence type="ECO:0000313" key="3">
    <source>
        <dbReference type="Proteomes" id="UP001297092"/>
    </source>
</evidence>
<keyword evidence="1" id="KW-1133">Transmembrane helix</keyword>
<evidence type="ECO:0008006" key="4">
    <source>
        <dbReference type="Google" id="ProtNLM"/>
    </source>
</evidence>
<dbReference type="Proteomes" id="UP001297092">
    <property type="component" value="Unassembled WGS sequence"/>
</dbReference>
<protein>
    <recommendedName>
        <fullName evidence="4">Lipoprotein</fullName>
    </recommendedName>
</protein>
<dbReference type="EMBL" id="JAHCTB010000001">
    <property type="protein sequence ID" value="MBT0607156.1"/>
    <property type="molecule type" value="Genomic_DNA"/>
</dbReference>
<dbReference type="PROSITE" id="PS51257">
    <property type="entry name" value="PROKAR_LIPOPROTEIN"/>
    <property type="match status" value="1"/>
</dbReference>
<reference evidence="2 3" key="1">
    <citation type="submission" date="2021-05" db="EMBL/GenBank/DDBJ databases">
        <title>Aequorivita echinoideorum JCM 30378 genome.</title>
        <authorList>
            <person name="Zhang H."/>
            <person name="Li C."/>
        </authorList>
    </citation>
    <scope>NUCLEOTIDE SEQUENCE [LARGE SCALE GENOMIC DNA]</scope>
    <source>
        <strain evidence="2 3">JCM30378</strain>
    </source>
</reference>
<evidence type="ECO:0000313" key="2">
    <source>
        <dbReference type="EMBL" id="MBT0607156.1"/>
    </source>
</evidence>
<dbReference type="RefSeq" id="WP_214112015.1">
    <property type="nucleotide sequence ID" value="NZ_JAHCTB010000001.1"/>
</dbReference>
<keyword evidence="1" id="KW-0472">Membrane</keyword>
<comment type="caution">
    <text evidence="2">The sequence shown here is derived from an EMBL/GenBank/DDBJ whole genome shotgun (WGS) entry which is preliminary data.</text>
</comment>
<name>A0ABS5S1S7_9FLAO</name>
<organism evidence="2 3">
    <name type="scientific">Aequorivita echinoideorum</name>
    <dbReference type="NCBI Taxonomy" id="1549647"/>
    <lineage>
        <taxon>Bacteria</taxon>
        <taxon>Pseudomonadati</taxon>
        <taxon>Bacteroidota</taxon>
        <taxon>Flavobacteriia</taxon>
        <taxon>Flavobacteriales</taxon>
        <taxon>Flavobacteriaceae</taxon>
        <taxon>Aequorivita</taxon>
    </lineage>
</organism>